<keyword evidence="5" id="KW-0378">Hydrolase</keyword>
<evidence type="ECO:0000313" key="6">
    <source>
        <dbReference type="Proteomes" id="UP000186309"/>
    </source>
</evidence>
<dbReference type="InterPro" id="IPR031100">
    <property type="entry name" value="LOG_fam"/>
</dbReference>
<name>A0A1U7CLM9_9BACT</name>
<evidence type="ECO:0000256" key="4">
    <source>
        <dbReference type="SAM" id="MobiDB-lite"/>
    </source>
</evidence>
<gene>
    <name evidence="5" type="primary">log</name>
    <name evidence="5" type="ORF">BSF38_01274</name>
</gene>
<dbReference type="EMBL" id="CP019082">
    <property type="protein sequence ID" value="APW59816.1"/>
    <property type="molecule type" value="Genomic_DNA"/>
</dbReference>
<feature type="region of interest" description="Disordered" evidence="4">
    <location>
        <begin position="299"/>
        <end position="320"/>
    </location>
</feature>
<sequence>MDQHDSCDRPRRSADQPGADASDADFLSSKGREALSPAVHRNGSQPRSSIGGRTDDEQLLNRPASSDLVPTPWMPEQAAFTHDEPWRVLRIQGEFVHGINALAEVGAAVTVFGSARIKEPNPLYEDARKLGRLLADAGFAVITGGGPGIMEAANRGAFEAGGSSIGCNIQLPFEQVGNPYVNLSIDFRYFFVRKTMFVKFSDGFVIFPGGFGTLDEMFEALTLVQTRKINRFPILLYGTAYWKGMLDWVVDTVLESGAISPEDMNLLIVTDSLEEIRDAMVECYKKRCWDTWKRSVGASVDADPPGAPASALDPSKGDAE</sequence>
<feature type="region of interest" description="Disordered" evidence="4">
    <location>
        <begin position="1"/>
        <end position="72"/>
    </location>
</feature>
<protein>
    <recommendedName>
        <fullName evidence="3">AMP nucleosidase</fullName>
        <ecNumber evidence="2">3.2.2.4</ecNumber>
    </recommendedName>
    <alternativeName>
        <fullName evidence="3">AMP nucleosidase</fullName>
    </alternativeName>
</protein>
<dbReference type="FunFam" id="3.40.50.450:FF:000011">
    <property type="entry name" value="TIGR00730 family Rossman fold protein"/>
    <property type="match status" value="1"/>
</dbReference>
<dbReference type="PANTHER" id="PTHR43393:SF2">
    <property type="entry name" value="CYTOKININ RIBOSIDE 5'-MONOPHOSPHATE PHOSPHORIBOHYDROLASE"/>
    <property type="match status" value="1"/>
</dbReference>
<evidence type="ECO:0000256" key="2">
    <source>
        <dbReference type="ARBA" id="ARBA00011985"/>
    </source>
</evidence>
<keyword evidence="6" id="KW-1185">Reference proteome</keyword>
<dbReference type="Gene3D" id="3.40.50.450">
    <property type="match status" value="1"/>
</dbReference>
<dbReference type="KEGG" id="pbor:BSF38_01274"/>
<evidence type="ECO:0000313" key="5">
    <source>
        <dbReference type="EMBL" id="APW59816.1"/>
    </source>
</evidence>
<accession>A0A1U7CLM9</accession>
<organism evidence="5 6">
    <name type="scientific">Paludisphaera borealis</name>
    <dbReference type="NCBI Taxonomy" id="1387353"/>
    <lineage>
        <taxon>Bacteria</taxon>
        <taxon>Pseudomonadati</taxon>
        <taxon>Planctomycetota</taxon>
        <taxon>Planctomycetia</taxon>
        <taxon>Isosphaerales</taxon>
        <taxon>Isosphaeraceae</taxon>
        <taxon>Paludisphaera</taxon>
    </lineage>
</organism>
<dbReference type="Proteomes" id="UP000186309">
    <property type="component" value="Chromosome"/>
</dbReference>
<dbReference type="Pfam" id="PF03641">
    <property type="entry name" value="Lysine_decarbox"/>
    <property type="match status" value="1"/>
</dbReference>
<reference evidence="6" key="1">
    <citation type="submission" date="2016-12" db="EMBL/GenBank/DDBJ databases">
        <title>Comparative genomics of four Isosphaeraceae planctomycetes: a common pool of plasmids and glycoside hydrolase genes.</title>
        <authorList>
            <person name="Ivanova A."/>
        </authorList>
    </citation>
    <scope>NUCLEOTIDE SEQUENCE [LARGE SCALE GENOMIC DNA]</scope>
    <source>
        <strain evidence="6">PX4</strain>
    </source>
</reference>
<dbReference type="EC" id="3.2.2.4" evidence="2"/>
<dbReference type="NCBIfam" id="TIGR00730">
    <property type="entry name" value="Rossman fold protein, TIGR00730 family"/>
    <property type="match status" value="1"/>
</dbReference>
<dbReference type="RefSeq" id="WP_083712730.1">
    <property type="nucleotide sequence ID" value="NZ_CP019082.1"/>
</dbReference>
<dbReference type="GO" id="GO:0009691">
    <property type="term" value="P:cytokinin biosynthetic process"/>
    <property type="evidence" value="ECO:0007669"/>
    <property type="project" value="InterPro"/>
</dbReference>
<dbReference type="SUPFAM" id="SSF102405">
    <property type="entry name" value="MCP/YpsA-like"/>
    <property type="match status" value="1"/>
</dbReference>
<dbReference type="GO" id="GO:0008714">
    <property type="term" value="F:AMP nucleosidase activity"/>
    <property type="evidence" value="ECO:0007669"/>
    <property type="project" value="UniProtKB-EC"/>
</dbReference>
<proteinExistence type="predicted"/>
<evidence type="ECO:0000256" key="3">
    <source>
        <dbReference type="ARBA" id="ARBA00031983"/>
    </source>
</evidence>
<dbReference type="GO" id="GO:0005829">
    <property type="term" value="C:cytosol"/>
    <property type="evidence" value="ECO:0007669"/>
    <property type="project" value="TreeGrafter"/>
</dbReference>
<dbReference type="OrthoDB" id="9801098at2"/>
<dbReference type="PANTHER" id="PTHR43393">
    <property type="entry name" value="CYTOKININ RIBOSIDE 5'-MONOPHOSPHATE PHOSPHORIBOHYDROLASE"/>
    <property type="match status" value="1"/>
</dbReference>
<dbReference type="InterPro" id="IPR005269">
    <property type="entry name" value="LOG"/>
</dbReference>
<dbReference type="STRING" id="1387353.BSF38_01274"/>
<dbReference type="InterPro" id="IPR052341">
    <property type="entry name" value="LOG_family_nucleotidases"/>
</dbReference>
<feature type="compositionally biased region" description="Basic and acidic residues" evidence="4">
    <location>
        <begin position="1"/>
        <end position="14"/>
    </location>
</feature>
<comment type="catalytic activity">
    <reaction evidence="1">
        <text>AMP + H2O = D-ribose 5-phosphate + adenine</text>
        <dbReference type="Rhea" id="RHEA:20129"/>
        <dbReference type="ChEBI" id="CHEBI:15377"/>
        <dbReference type="ChEBI" id="CHEBI:16708"/>
        <dbReference type="ChEBI" id="CHEBI:78346"/>
        <dbReference type="ChEBI" id="CHEBI:456215"/>
        <dbReference type="EC" id="3.2.2.4"/>
    </reaction>
</comment>
<keyword evidence="5" id="KW-0326">Glycosidase</keyword>
<evidence type="ECO:0000256" key="1">
    <source>
        <dbReference type="ARBA" id="ARBA00000274"/>
    </source>
</evidence>
<dbReference type="AlphaFoldDB" id="A0A1U7CLM9"/>